<feature type="domain" description="FIST" evidence="1">
    <location>
        <begin position="36"/>
        <end position="220"/>
    </location>
</feature>
<dbReference type="InterPro" id="IPR019494">
    <property type="entry name" value="FIST_C"/>
</dbReference>
<evidence type="ECO:0008006" key="5">
    <source>
        <dbReference type="Google" id="ProtNLM"/>
    </source>
</evidence>
<gene>
    <name evidence="3" type="ORF">CCO03_05960</name>
</gene>
<dbReference type="SMART" id="SM01204">
    <property type="entry name" value="FIST_C"/>
    <property type="match status" value="1"/>
</dbReference>
<dbReference type="SMART" id="SM00897">
    <property type="entry name" value="FIST"/>
    <property type="match status" value="1"/>
</dbReference>
<proteinExistence type="predicted"/>
<reference evidence="3 4" key="1">
    <citation type="submission" date="2017-05" db="EMBL/GenBank/DDBJ databases">
        <authorList>
            <person name="Song R."/>
            <person name="Chenine A.L."/>
            <person name="Ruprecht R.M."/>
        </authorList>
    </citation>
    <scope>NUCLEOTIDE SEQUENCE [LARGE SCALE GENOMIC DNA]</scope>
    <source>
        <strain evidence="3 4">DSM 26136</strain>
    </source>
</reference>
<dbReference type="KEGG" id="cser:CCO03_05960"/>
<dbReference type="Pfam" id="PF08495">
    <property type="entry name" value="FIST"/>
    <property type="match status" value="1"/>
</dbReference>
<dbReference type="Proteomes" id="UP000196138">
    <property type="component" value="Chromosome"/>
</dbReference>
<dbReference type="InterPro" id="IPR013702">
    <property type="entry name" value="FIST_domain_N"/>
</dbReference>
<name>A0A1Y0EKX6_9BURK</name>
<dbReference type="PANTHER" id="PTHR14939">
    <property type="entry name" value="F-BOX ONLY PROTEIN 22"/>
    <property type="match status" value="1"/>
</dbReference>
<protein>
    <recommendedName>
        <fullName evidence="5">FIST C-domain domain-containing protein</fullName>
    </recommendedName>
</protein>
<evidence type="ECO:0000259" key="1">
    <source>
        <dbReference type="SMART" id="SM00897"/>
    </source>
</evidence>
<dbReference type="EMBL" id="CP021455">
    <property type="protein sequence ID" value="ARU04283.1"/>
    <property type="molecule type" value="Genomic_DNA"/>
</dbReference>
<organism evidence="3 4">
    <name type="scientific">Comamonas serinivorans</name>
    <dbReference type="NCBI Taxonomy" id="1082851"/>
    <lineage>
        <taxon>Bacteria</taxon>
        <taxon>Pseudomonadati</taxon>
        <taxon>Pseudomonadota</taxon>
        <taxon>Betaproteobacteria</taxon>
        <taxon>Burkholderiales</taxon>
        <taxon>Comamonadaceae</taxon>
        <taxon>Comamonas</taxon>
    </lineage>
</organism>
<feature type="domain" description="FIST C-domain" evidence="2">
    <location>
        <begin position="221"/>
        <end position="403"/>
    </location>
</feature>
<dbReference type="Pfam" id="PF10442">
    <property type="entry name" value="FIST_C"/>
    <property type="match status" value="1"/>
</dbReference>
<accession>A0A1Y0EKX6</accession>
<evidence type="ECO:0000313" key="3">
    <source>
        <dbReference type="EMBL" id="ARU04283.1"/>
    </source>
</evidence>
<evidence type="ECO:0000313" key="4">
    <source>
        <dbReference type="Proteomes" id="UP000196138"/>
    </source>
</evidence>
<dbReference type="OrthoDB" id="9770435at2"/>
<dbReference type="RefSeq" id="WP_087278543.1">
    <property type="nucleotide sequence ID" value="NZ_CP021455.1"/>
</dbReference>
<dbReference type="AlphaFoldDB" id="A0A1Y0EKX6"/>
<evidence type="ECO:0000259" key="2">
    <source>
        <dbReference type="SMART" id="SM01204"/>
    </source>
</evidence>
<sequence length="419" mass="44431">MMRFPVAHATHPDWNMALGLVVAQLKAALAGVSSPPPLGLVYLTDHFAAQAEALLAGLRQAVPSVSSWSGAVSIGVLADEAEYLDEPALAVMLLDLPESEFCVFSGIAPLPSHFDAHTALVHADADMTELGENVRELASRMVSGSVFGALSTTRSRVVQVAHQPGQDAEESVLEGGLSGVAFTHRIGVQMRLIHGCKPIGRERVLTEAEGNLLLALDGEPALDQMLGDLNVSLDQPRQALHAVRDTLLAINGRPEAERRYAGQLPAKAHVRSVVGVDPSRSGLALAEAVDEGATVTFCQRDRAFARADLTRVCTALRESLEPEALDAVQAQRLLAQAEAPDRESRWLHAGLESERIAGAVYMSCVSRGGGYFGAPGAELQLLRHALGRVPVVGLMAGGEIAHDAVHGFSGVLTVFLRED</sequence>
<dbReference type="PANTHER" id="PTHR14939:SF5">
    <property type="entry name" value="F-BOX ONLY PROTEIN 22"/>
    <property type="match status" value="1"/>
</dbReference>
<keyword evidence="4" id="KW-1185">Reference proteome</keyword>